<feature type="binding site" evidence="10">
    <location>
        <position position="128"/>
    </location>
    <ligand>
        <name>Mn(2+)</name>
        <dbReference type="ChEBI" id="CHEBI:29035"/>
        <label>1</label>
    </ligand>
</feature>
<evidence type="ECO:0000256" key="5">
    <source>
        <dbReference type="ARBA" id="ARBA00022723"/>
    </source>
</evidence>
<dbReference type="NCBIfam" id="TIGR01229">
    <property type="entry name" value="rocF_arginase"/>
    <property type="match status" value="1"/>
</dbReference>
<evidence type="ECO:0000256" key="2">
    <source>
        <dbReference type="ARBA" id="ARBA00012168"/>
    </source>
</evidence>
<feature type="binding site" evidence="10">
    <location>
        <position position="126"/>
    </location>
    <ligand>
        <name>Mn(2+)</name>
        <dbReference type="ChEBI" id="CHEBI:29035"/>
        <label>2</label>
    </ligand>
</feature>
<evidence type="ECO:0000256" key="6">
    <source>
        <dbReference type="ARBA" id="ARBA00022801"/>
    </source>
</evidence>
<dbReference type="EMBL" id="FPBD01000003">
    <property type="protein sequence ID" value="SFT83353.1"/>
    <property type="molecule type" value="Genomic_DNA"/>
</dbReference>
<comment type="cofactor">
    <cofactor evidence="10 13">
        <name>Mn(2+)</name>
        <dbReference type="ChEBI" id="CHEBI:29035"/>
    </cofactor>
    <text evidence="10 13">Binds 2 manganese ions per subunit.</text>
</comment>
<evidence type="ECO:0000256" key="11">
    <source>
        <dbReference type="PROSITE-ProRule" id="PRU00742"/>
    </source>
</evidence>
<dbReference type="PANTHER" id="PTHR43782:SF3">
    <property type="entry name" value="ARGINASE"/>
    <property type="match status" value="1"/>
</dbReference>
<dbReference type="PROSITE" id="PS51409">
    <property type="entry name" value="ARGINASE_2"/>
    <property type="match status" value="1"/>
</dbReference>
<feature type="binding site" evidence="10">
    <location>
        <position position="130"/>
    </location>
    <ligand>
        <name>Mn(2+)</name>
        <dbReference type="ChEBI" id="CHEBI:29035"/>
        <label>1</label>
    </ligand>
</feature>
<feature type="binding site" evidence="10">
    <location>
        <position position="231"/>
    </location>
    <ligand>
        <name>Mn(2+)</name>
        <dbReference type="ChEBI" id="CHEBI:29035"/>
        <label>1</label>
    </ligand>
</feature>
<dbReference type="GO" id="GO:0004053">
    <property type="term" value="F:arginase activity"/>
    <property type="evidence" value="ECO:0007669"/>
    <property type="project" value="UniProtKB-UniRule"/>
</dbReference>
<dbReference type="InterPro" id="IPR020855">
    <property type="entry name" value="Ureohydrolase_Mn_BS"/>
</dbReference>
<dbReference type="Proteomes" id="UP000183371">
    <property type="component" value="Unassembled WGS sequence"/>
</dbReference>
<name>A0A1I7B817_9HYPH</name>
<evidence type="ECO:0000256" key="3">
    <source>
        <dbReference type="ARBA" id="ARBA00018123"/>
    </source>
</evidence>
<dbReference type="CDD" id="cd09989">
    <property type="entry name" value="Arginase"/>
    <property type="match status" value="1"/>
</dbReference>
<dbReference type="SUPFAM" id="SSF52768">
    <property type="entry name" value="Arginase/deacetylase"/>
    <property type="match status" value="1"/>
</dbReference>
<gene>
    <name evidence="14" type="ORF">SAMN05444141_103749</name>
</gene>
<dbReference type="PIRSF" id="PIRSF036979">
    <property type="entry name" value="Arginase"/>
    <property type="match status" value="1"/>
</dbReference>
<dbReference type="InterPro" id="IPR023696">
    <property type="entry name" value="Ureohydrolase_dom_sf"/>
</dbReference>
<evidence type="ECO:0000256" key="12">
    <source>
        <dbReference type="RuleBase" id="RU003684"/>
    </source>
</evidence>
<keyword evidence="6 12" id="KW-0378">Hydrolase</keyword>
<dbReference type="UniPathway" id="UPA00158">
    <property type="reaction ID" value="UER00270"/>
</dbReference>
<dbReference type="FunFam" id="3.40.800.10:FF:000012">
    <property type="entry name" value="Arginase"/>
    <property type="match status" value="1"/>
</dbReference>
<keyword evidence="15" id="KW-1185">Reference proteome</keyword>
<accession>A0A1I7B817</accession>
<dbReference type="Pfam" id="PF00491">
    <property type="entry name" value="Arginase"/>
    <property type="match status" value="1"/>
</dbReference>
<dbReference type="InterPro" id="IPR014033">
    <property type="entry name" value="Arginase"/>
</dbReference>
<protein>
    <recommendedName>
        <fullName evidence="3 9">Arginase</fullName>
        <ecNumber evidence="2 9">3.5.3.1</ecNumber>
    </recommendedName>
</protein>
<comment type="pathway">
    <text evidence="1">Nitrogen metabolism; urea cycle; L-ornithine and urea from L-arginine: step 1/1.</text>
</comment>
<evidence type="ECO:0000256" key="8">
    <source>
        <dbReference type="ARBA" id="ARBA00047391"/>
    </source>
</evidence>
<evidence type="ECO:0000256" key="10">
    <source>
        <dbReference type="PIRSR" id="PIRSR036979-1"/>
    </source>
</evidence>
<evidence type="ECO:0000313" key="15">
    <source>
        <dbReference type="Proteomes" id="UP000183371"/>
    </source>
</evidence>
<dbReference type="GO" id="GO:0006525">
    <property type="term" value="P:arginine metabolic process"/>
    <property type="evidence" value="ECO:0007669"/>
    <property type="project" value="UniProtKB-KW"/>
</dbReference>
<evidence type="ECO:0000256" key="1">
    <source>
        <dbReference type="ARBA" id="ARBA00005098"/>
    </source>
</evidence>
<dbReference type="PRINTS" id="PR00116">
    <property type="entry name" value="ARGINASE"/>
</dbReference>
<dbReference type="GO" id="GO:0000050">
    <property type="term" value="P:urea cycle"/>
    <property type="evidence" value="ECO:0007669"/>
    <property type="project" value="UniProtKB-UniPathway"/>
</dbReference>
<feature type="binding site" evidence="10">
    <location>
        <position position="99"/>
    </location>
    <ligand>
        <name>Mn(2+)</name>
        <dbReference type="ChEBI" id="CHEBI:29035"/>
        <label>1</label>
    </ligand>
</feature>
<evidence type="ECO:0000313" key="14">
    <source>
        <dbReference type="EMBL" id="SFT83353.1"/>
    </source>
</evidence>
<keyword evidence="4 13" id="KW-0056">Arginine metabolism</keyword>
<dbReference type="GO" id="GO:0005737">
    <property type="term" value="C:cytoplasm"/>
    <property type="evidence" value="ECO:0007669"/>
    <property type="project" value="TreeGrafter"/>
</dbReference>
<dbReference type="PROSITE" id="PS01053">
    <property type="entry name" value="ARGINASE_1"/>
    <property type="match status" value="1"/>
</dbReference>
<dbReference type="EC" id="3.5.3.1" evidence="2 9"/>
<dbReference type="RefSeq" id="WP_083416887.1">
    <property type="nucleotide sequence ID" value="NZ_FPBD01000003.1"/>
</dbReference>
<evidence type="ECO:0000256" key="9">
    <source>
        <dbReference type="NCBIfam" id="TIGR01229"/>
    </source>
</evidence>
<dbReference type="InterPro" id="IPR006035">
    <property type="entry name" value="Ureohydrolase"/>
</dbReference>
<evidence type="ECO:0000256" key="7">
    <source>
        <dbReference type="ARBA" id="ARBA00023211"/>
    </source>
</evidence>
<sequence>MKNTVVLVGAPVQTGTNIQGCVMGPDALRTAGLQGSLEALGYSVIDRGNILPEASPDRVHSNSAIHHLSETISWTTKLHDVALHEMREGHLPVFLGGDHSMAAGTVSGIAHAAAEADKEQFVLWLDAHPDLHNLSTTSSGNLHGTPVAYFCGLPGFEGYYPELKTAIKPENICMMGLRSVDNAERAALQKTGIETYDMRRIDENGVVKPINEFLERVKAANGRLHVSFDVDFLDPDIAPAVGTTVPGGATFREAHLIMEMLCDSQLVTSVDLVELNPFLDVRGRTATLMTDLVCSLFGKQVLDHPNRA</sequence>
<organism evidence="14 15">
    <name type="scientific">Pseudovibrio denitrificans</name>
    <dbReference type="NCBI Taxonomy" id="258256"/>
    <lineage>
        <taxon>Bacteria</taxon>
        <taxon>Pseudomonadati</taxon>
        <taxon>Pseudomonadota</taxon>
        <taxon>Alphaproteobacteria</taxon>
        <taxon>Hyphomicrobiales</taxon>
        <taxon>Stappiaceae</taxon>
        <taxon>Pseudovibrio</taxon>
    </lineage>
</organism>
<dbReference type="GO" id="GO:0030145">
    <property type="term" value="F:manganese ion binding"/>
    <property type="evidence" value="ECO:0007669"/>
    <property type="project" value="TreeGrafter"/>
</dbReference>
<dbReference type="Gene3D" id="3.40.800.10">
    <property type="entry name" value="Ureohydrolase domain"/>
    <property type="match status" value="1"/>
</dbReference>
<feature type="binding site" evidence="10">
    <location>
        <position position="229"/>
    </location>
    <ligand>
        <name>Mn(2+)</name>
        <dbReference type="ChEBI" id="CHEBI:29035"/>
        <label>1</label>
    </ligand>
</feature>
<evidence type="ECO:0000256" key="13">
    <source>
        <dbReference type="RuleBase" id="RU361159"/>
    </source>
</evidence>
<dbReference type="AlphaFoldDB" id="A0A1I7B817"/>
<keyword evidence="5 10" id="KW-0479">Metal-binding</keyword>
<keyword evidence="7 10" id="KW-0464">Manganese</keyword>
<evidence type="ECO:0000256" key="4">
    <source>
        <dbReference type="ARBA" id="ARBA00022503"/>
    </source>
</evidence>
<reference evidence="15" key="1">
    <citation type="submission" date="2016-10" db="EMBL/GenBank/DDBJ databases">
        <authorList>
            <person name="Varghese N."/>
            <person name="Submissions S."/>
        </authorList>
    </citation>
    <scope>NUCLEOTIDE SEQUENCE [LARGE SCALE GENOMIC DNA]</scope>
    <source>
        <strain evidence="15">DSM 17465</strain>
    </source>
</reference>
<comment type="similarity">
    <text evidence="11 12">Belongs to the arginase family.</text>
</comment>
<proteinExistence type="inferred from homology"/>
<dbReference type="PANTHER" id="PTHR43782">
    <property type="entry name" value="ARGINASE"/>
    <property type="match status" value="1"/>
</dbReference>
<comment type="catalytic activity">
    <reaction evidence="8 13">
        <text>L-arginine + H2O = urea + L-ornithine</text>
        <dbReference type="Rhea" id="RHEA:20569"/>
        <dbReference type="ChEBI" id="CHEBI:15377"/>
        <dbReference type="ChEBI" id="CHEBI:16199"/>
        <dbReference type="ChEBI" id="CHEBI:32682"/>
        <dbReference type="ChEBI" id="CHEBI:46911"/>
        <dbReference type="EC" id="3.5.3.1"/>
    </reaction>
</comment>